<keyword evidence="1" id="KW-0808">Transferase</keyword>
<accession>M3IHX8</accession>
<feature type="compositionally biased region" description="Low complexity" evidence="6">
    <location>
        <begin position="31"/>
        <end position="47"/>
    </location>
</feature>
<dbReference type="Proteomes" id="UP000011777">
    <property type="component" value="Unassembled WGS sequence"/>
</dbReference>
<evidence type="ECO:0000256" key="5">
    <source>
        <dbReference type="PROSITE-ProRule" id="PRU10141"/>
    </source>
</evidence>
<feature type="compositionally biased region" description="Low complexity" evidence="6">
    <location>
        <begin position="373"/>
        <end position="384"/>
    </location>
</feature>
<dbReference type="GO" id="GO:0004672">
    <property type="term" value="F:protein kinase activity"/>
    <property type="evidence" value="ECO:0007669"/>
    <property type="project" value="InterPro"/>
</dbReference>
<dbReference type="OMA" id="RFVRYAM"/>
<dbReference type="STRING" id="1245528.M3IHX8"/>
<name>M3IHX8_CANMX</name>
<dbReference type="InterPro" id="IPR050538">
    <property type="entry name" value="MAP_kinase_kinase_kinase"/>
</dbReference>
<feature type="region of interest" description="Disordered" evidence="6">
    <location>
        <begin position="181"/>
        <end position="242"/>
    </location>
</feature>
<dbReference type="InterPro" id="IPR017441">
    <property type="entry name" value="Protein_kinase_ATP_BS"/>
</dbReference>
<feature type="compositionally biased region" description="Polar residues" evidence="6">
    <location>
        <begin position="54"/>
        <end position="65"/>
    </location>
</feature>
<feature type="region of interest" description="Disordered" evidence="6">
    <location>
        <begin position="877"/>
        <end position="913"/>
    </location>
</feature>
<dbReference type="InterPro" id="IPR008271">
    <property type="entry name" value="Ser/Thr_kinase_AS"/>
</dbReference>
<feature type="compositionally biased region" description="Low complexity" evidence="6">
    <location>
        <begin position="790"/>
        <end position="800"/>
    </location>
</feature>
<feature type="compositionally biased region" description="Basic and acidic residues" evidence="6">
    <location>
        <begin position="428"/>
        <end position="445"/>
    </location>
</feature>
<dbReference type="PANTHER" id="PTHR48016">
    <property type="entry name" value="MAP KINASE KINASE KINASE SSK2-RELATED-RELATED"/>
    <property type="match status" value="1"/>
</dbReference>
<keyword evidence="2 5" id="KW-0547">Nucleotide-binding</keyword>
<dbReference type="GO" id="GO:0030447">
    <property type="term" value="P:filamentous growth"/>
    <property type="evidence" value="ECO:0007669"/>
    <property type="project" value="UniProtKB-ARBA"/>
</dbReference>
<feature type="compositionally biased region" description="Low complexity" evidence="6">
    <location>
        <begin position="72"/>
        <end position="88"/>
    </location>
</feature>
<keyword evidence="4 5" id="KW-0067">ATP-binding</keyword>
<organism evidence="8 9">
    <name type="scientific">Candida maltosa (strain Xu316)</name>
    <name type="common">Yeast</name>
    <dbReference type="NCBI Taxonomy" id="1245528"/>
    <lineage>
        <taxon>Eukaryota</taxon>
        <taxon>Fungi</taxon>
        <taxon>Dikarya</taxon>
        <taxon>Ascomycota</taxon>
        <taxon>Saccharomycotina</taxon>
        <taxon>Pichiomycetes</taxon>
        <taxon>Debaryomycetaceae</taxon>
        <taxon>Candida/Lodderomyces clade</taxon>
        <taxon>Candida</taxon>
    </lineage>
</organism>
<dbReference type="SUPFAM" id="SSF56112">
    <property type="entry name" value="Protein kinase-like (PK-like)"/>
    <property type="match status" value="1"/>
</dbReference>
<dbReference type="InterPro" id="IPR011009">
    <property type="entry name" value="Kinase-like_dom_sf"/>
</dbReference>
<evidence type="ECO:0000256" key="3">
    <source>
        <dbReference type="ARBA" id="ARBA00022777"/>
    </source>
</evidence>
<dbReference type="PANTHER" id="PTHR48016:SF48">
    <property type="entry name" value="SERINE_THREONINE-PROTEIN KINASE BCK1_SLK1_SSP31"/>
    <property type="match status" value="1"/>
</dbReference>
<evidence type="ECO:0000256" key="1">
    <source>
        <dbReference type="ARBA" id="ARBA00022679"/>
    </source>
</evidence>
<dbReference type="HOGENOM" id="CLU_002516_0_0_1"/>
<sequence length="1367" mass="154070">SFPYNQANPSKEGIDKSNNRRSVSYDTQRIKLPSQSLKSQSSESLQPRVASDSAVYNSLSSSYQQPVLPFARSQSNSSDNDQSSRKSSTANFSFSEHDDSLQEFLVSPVQSDIFPYSKKTAVSPVLESPEAGTGTATITEKSSPSPTKSATTSLNSNVIGSIIGSYEYSKSSLELEKQKNTDGAPFLPFHPHQLPFQPSSQQNQSQPQVPPLTTQLQDTPIKSHTRHGSDTSTISNGSEQANKDKRFVRYAMNTQSPLVNASNKWQISNVLRWLDKHQFNSSWKETFKKNEISGNRFLELENFDKDSVVWKQFTKYLQLDDDLNSVDRFIELLRQESSQEFHPRKSSGGELSPLNLKHDNRKSAPIYSKHKSSSSVSSSNSSSSLQRPNSYIDAKSKDQLGSPSHHSFFRKHTRTTSTETKDSKKRYSSYDDNRLKNVPKNDKKSSGILSTLRKYGGEKMVKNSKQRNSSYFSSVELPPPLELTPPDFTERKFSSESIQSPKSFTEELNLDKKYLPTSHNKQDEPSQTIILVSQDNVSFVPVVVQDVNQIKSDIIKALGLINIGAITLHLTEFHHKEGEAIPETLLPKIMQLEGLLKLVVRQELKSPEDTNRTFSTTSSDSKSFIADGTRTYPETPQYLLQNTKDNKVDYWNFKDLTSISEVPSRVSGEQKVEGKAVENKQKPKEFPLKFPFVTTNKKSNPVPSLQIDTSTVNNISKSPVSATSSFRVLRKEGNEIDFDKRRKSPYEAKAPKIIPNIYSSSVSDLKKSPIWASTVSALKDDTTKNTDNVSRSSSIIAKRAAPPPPGDRKIQIQRQDSILKNRSRSASAKSFKSNSSFGSKKSSREFYNDSDEAFFVKPMKQKVVQDDDSSEDFFVKPMKKEVNSGTQPTTQKSNTKRDDTDTDNDDDDDDFFVKPIVKSKPSRMNVRPPLEEVYNNLEKYFPYTNLDKPIIDDSPASPLPPQRRPTISRTFSNANKSPIVPMHENEIQQVDVQSSLRVRRMKTIRGVANEARRRVLQMKQASPPNTFANLSRENSAKLTRSNTKMWGQKVVEVTSQEIDKGIVSKLRNKNGFYEEYAWIKGELIGRGSFGDVYLGLNVTTGEMLAVKQVVWCRNNNKEGLEALYKEIETMKDLNHVNIVQYLGCDQQNNIYSLFLEYVAGGSIASCLKSYGKFEEPLIRFITKQVLLGLEYLHQNNIIHRDLKADNLLLEVDGTCKISDFGISKRSNDIYANNANMSMQGTIFWMAPEVIDSMVEGYSAKIDIWSLGCVVLEMYAGKRPWSNEAAISVIYKTGKEKLAPPIPDDITHLVSDSAEKFINRCFTIDPKDRPTAEELLNDPFVNTSDCEFNFADTKLAEMIRYNSKRLCT</sequence>
<feature type="compositionally biased region" description="Polar residues" evidence="6">
    <location>
        <begin position="230"/>
        <end position="240"/>
    </location>
</feature>
<feature type="domain" description="Protein kinase" evidence="7">
    <location>
        <begin position="1078"/>
        <end position="1340"/>
    </location>
</feature>
<feature type="region of interest" description="Disordered" evidence="6">
    <location>
        <begin position="118"/>
        <end position="153"/>
    </location>
</feature>
<reference evidence="8 9" key="1">
    <citation type="submission" date="2013-02" db="EMBL/GenBank/DDBJ databases">
        <title>Genome sequence of Candida maltosa Xu316, a potential industrial strain for xylitol and ethanol production.</title>
        <authorList>
            <person name="Yu J."/>
            <person name="Wang Q."/>
            <person name="Geng X."/>
            <person name="Bao W."/>
            <person name="He P."/>
            <person name="Cai J."/>
        </authorList>
    </citation>
    <scope>NUCLEOTIDE SEQUENCE [LARGE SCALE GENOMIC DNA]</scope>
    <source>
        <strain evidence="9">Xu316</strain>
    </source>
</reference>
<proteinExistence type="predicted"/>
<feature type="region of interest" description="Disordered" evidence="6">
    <location>
        <begin position="953"/>
        <end position="972"/>
    </location>
</feature>
<dbReference type="EMBL" id="AOGT01002267">
    <property type="protein sequence ID" value="EMG45936.1"/>
    <property type="molecule type" value="Genomic_DNA"/>
</dbReference>
<keyword evidence="3 8" id="KW-0418">Kinase</keyword>
<feature type="compositionally biased region" description="Low complexity" evidence="6">
    <location>
        <begin position="824"/>
        <end position="840"/>
    </location>
</feature>
<feature type="region of interest" description="Disordered" evidence="6">
    <location>
        <begin position="1"/>
        <end position="94"/>
    </location>
</feature>
<dbReference type="Pfam" id="PF00069">
    <property type="entry name" value="Pkinase"/>
    <property type="match status" value="1"/>
</dbReference>
<feature type="compositionally biased region" description="Polar residues" evidence="6">
    <location>
        <begin position="883"/>
        <end position="893"/>
    </location>
</feature>
<evidence type="ECO:0000313" key="8">
    <source>
        <dbReference type="EMBL" id="EMG45936.1"/>
    </source>
</evidence>
<feature type="region of interest" description="Disordered" evidence="6">
    <location>
        <begin position="782"/>
        <end position="844"/>
    </location>
</feature>
<evidence type="ECO:0000256" key="6">
    <source>
        <dbReference type="SAM" id="MobiDB-lite"/>
    </source>
</evidence>
<dbReference type="OrthoDB" id="266718at2759"/>
<feature type="compositionally biased region" description="Low complexity" evidence="6">
    <location>
        <begin position="185"/>
        <end position="220"/>
    </location>
</feature>
<gene>
    <name evidence="8" type="ORF">G210_3848</name>
</gene>
<evidence type="ECO:0000259" key="7">
    <source>
        <dbReference type="SMART" id="SM00220"/>
    </source>
</evidence>
<dbReference type="FunFam" id="1.10.510.10:FF:000182">
    <property type="entry name" value="MAP kinase kinase kinase mkh1"/>
    <property type="match status" value="1"/>
</dbReference>
<protein>
    <submittedName>
        <fullName evidence="8">MAPKKK serine/threonine-protein kinase, putative</fullName>
    </submittedName>
</protein>
<dbReference type="PROSITE" id="PS00108">
    <property type="entry name" value="PROTEIN_KINASE_ST"/>
    <property type="match status" value="1"/>
</dbReference>
<feature type="compositionally biased region" description="Acidic residues" evidence="6">
    <location>
        <begin position="900"/>
        <end position="910"/>
    </location>
</feature>
<dbReference type="Gene3D" id="1.10.510.10">
    <property type="entry name" value="Transferase(Phosphotransferase) domain 1"/>
    <property type="match status" value="1"/>
</dbReference>
<dbReference type="SMART" id="SM00220">
    <property type="entry name" value="S_TKc"/>
    <property type="match status" value="1"/>
</dbReference>
<evidence type="ECO:0000256" key="4">
    <source>
        <dbReference type="ARBA" id="ARBA00022840"/>
    </source>
</evidence>
<dbReference type="PROSITE" id="PS00107">
    <property type="entry name" value="PROTEIN_KINASE_ATP"/>
    <property type="match status" value="1"/>
</dbReference>
<dbReference type="InterPro" id="IPR000719">
    <property type="entry name" value="Prot_kinase_dom"/>
</dbReference>
<keyword evidence="9" id="KW-1185">Reference proteome</keyword>
<evidence type="ECO:0000256" key="2">
    <source>
        <dbReference type="ARBA" id="ARBA00022741"/>
    </source>
</evidence>
<feature type="binding site" evidence="5">
    <location>
        <position position="1107"/>
    </location>
    <ligand>
        <name>ATP</name>
        <dbReference type="ChEBI" id="CHEBI:30616"/>
    </ligand>
</feature>
<dbReference type="eggNOG" id="KOG0198">
    <property type="taxonomic scope" value="Eukaryota"/>
</dbReference>
<dbReference type="GO" id="GO:0000165">
    <property type="term" value="P:MAPK cascade"/>
    <property type="evidence" value="ECO:0007669"/>
    <property type="project" value="UniProtKB-ARBA"/>
</dbReference>
<feature type="region of interest" description="Disordered" evidence="6">
    <location>
        <begin position="365"/>
        <end position="499"/>
    </location>
</feature>
<evidence type="ECO:0000313" key="9">
    <source>
        <dbReference type="Proteomes" id="UP000011777"/>
    </source>
</evidence>
<feature type="non-terminal residue" evidence="8">
    <location>
        <position position="1"/>
    </location>
</feature>
<feature type="compositionally biased region" description="Low complexity" evidence="6">
    <location>
        <begin position="137"/>
        <end position="153"/>
    </location>
</feature>
<comment type="caution">
    <text evidence="8">The sequence shown here is derived from an EMBL/GenBank/DDBJ whole genome shotgun (WGS) entry which is preliminary data.</text>
</comment>
<dbReference type="GO" id="GO:0005524">
    <property type="term" value="F:ATP binding"/>
    <property type="evidence" value="ECO:0007669"/>
    <property type="project" value="UniProtKB-UniRule"/>
</dbReference>